<dbReference type="AlphaFoldDB" id="A0A3D9CEL9"/>
<dbReference type="Gene3D" id="1.25.40.10">
    <property type="entry name" value="Tetratricopeptide repeat domain"/>
    <property type="match status" value="1"/>
</dbReference>
<dbReference type="EMBL" id="QNVT01000001">
    <property type="protein sequence ID" value="REC64184.1"/>
    <property type="molecule type" value="Genomic_DNA"/>
</dbReference>
<evidence type="ECO:0000313" key="2">
    <source>
        <dbReference type="EMBL" id="REC64184.1"/>
    </source>
</evidence>
<reference evidence="3" key="1">
    <citation type="submission" date="2018-06" db="EMBL/GenBank/DDBJ databases">
        <authorList>
            <person name="Lum Nde A."/>
            <person name="Hugo C."/>
        </authorList>
    </citation>
    <scope>NUCLEOTIDE SEQUENCE [LARGE SCALE GENOMIC DNA]</scope>
    <source>
        <strain evidence="3">1_F178</strain>
    </source>
</reference>
<name>A0A3D9CEL9_9FLAO</name>
<sequence>MNKLLFILSFFVTSLCVSAQAFTDKVLQQSASQLNTINTEGDYDKLFKKFTETNTSEKWQAFYYAAAAMYLKGELLSKKSPASASQAITTAEKFALGVSLSQPDNPENNILLGLITLQSIQMDIYNDPAKAAQLVSAYISKAESTDPNNPRLAILKAKSAEKSGNTTEAETQYQKAATGFTTLDSVPGWGKQLIPRNK</sequence>
<gene>
    <name evidence="2" type="ORF">DRF65_00985</name>
</gene>
<dbReference type="RefSeq" id="WP_115968117.1">
    <property type="nucleotide sequence ID" value="NZ_QNVT01000001.1"/>
</dbReference>
<dbReference type="InterPro" id="IPR011990">
    <property type="entry name" value="TPR-like_helical_dom_sf"/>
</dbReference>
<organism evidence="2 3">
    <name type="scientific">Chryseobacterium pennae</name>
    <dbReference type="NCBI Taxonomy" id="2258962"/>
    <lineage>
        <taxon>Bacteria</taxon>
        <taxon>Pseudomonadati</taxon>
        <taxon>Bacteroidota</taxon>
        <taxon>Flavobacteriia</taxon>
        <taxon>Flavobacteriales</taxon>
        <taxon>Weeksellaceae</taxon>
        <taxon>Chryseobacterium group</taxon>
        <taxon>Chryseobacterium</taxon>
    </lineage>
</organism>
<keyword evidence="1" id="KW-0732">Signal</keyword>
<evidence type="ECO:0000313" key="3">
    <source>
        <dbReference type="Proteomes" id="UP000256686"/>
    </source>
</evidence>
<evidence type="ECO:0000256" key="1">
    <source>
        <dbReference type="SAM" id="SignalP"/>
    </source>
</evidence>
<feature type="chain" id="PRO_5017538001" description="Tetratricopeptide repeat protein" evidence="1">
    <location>
        <begin position="22"/>
        <end position="198"/>
    </location>
</feature>
<keyword evidence="3" id="KW-1185">Reference proteome</keyword>
<protein>
    <recommendedName>
        <fullName evidence="4">Tetratricopeptide repeat protein</fullName>
    </recommendedName>
</protein>
<proteinExistence type="predicted"/>
<dbReference type="Proteomes" id="UP000256686">
    <property type="component" value="Unassembled WGS sequence"/>
</dbReference>
<evidence type="ECO:0008006" key="4">
    <source>
        <dbReference type="Google" id="ProtNLM"/>
    </source>
</evidence>
<accession>A0A3D9CEL9</accession>
<comment type="caution">
    <text evidence="2">The sequence shown here is derived from an EMBL/GenBank/DDBJ whole genome shotgun (WGS) entry which is preliminary data.</text>
</comment>
<feature type="signal peptide" evidence="1">
    <location>
        <begin position="1"/>
        <end position="21"/>
    </location>
</feature>